<dbReference type="AlphaFoldDB" id="A0A177ATS3"/>
<evidence type="ECO:0000313" key="1">
    <source>
        <dbReference type="EMBL" id="OAF64773.1"/>
    </source>
</evidence>
<accession>A0A177ATS3</accession>
<sequence>MVQAKIRLENLETKKNIQIWRKSNIIDPTFRTPTLLSIKLNLVNDTWKTNNNQKIVKVAGTKERPDKIGHIQNCGIEIVMSIRIFLR</sequence>
<protein>
    <submittedName>
        <fullName evidence="1">Uncharacterized protein</fullName>
    </submittedName>
</protein>
<name>A0A177ATS3_9BILA</name>
<gene>
    <name evidence="1" type="ORF">A3Q56_07500</name>
</gene>
<dbReference type="EMBL" id="LWCA01001625">
    <property type="protein sequence ID" value="OAF64773.1"/>
    <property type="molecule type" value="Genomic_DNA"/>
</dbReference>
<reference evidence="1 2" key="1">
    <citation type="submission" date="2016-04" db="EMBL/GenBank/DDBJ databases">
        <title>The genome of Intoshia linei affirms orthonectids as highly simplified spiralians.</title>
        <authorList>
            <person name="Mikhailov K.V."/>
            <person name="Slusarev G.S."/>
            <person name="Nikitin M.A."/>
            <person name="Logacheva M.D."/>
            <person name="Penin A."/>
            <person name="Aleoshin V."/>
            <person name="Panchin Y.V."/>
        </authorList>
    </citation>
    <scope>NUCLEOTIDE SEQUENCE [LARGE SCALE GENOMIC DNA]</scope>
    <source>
        <strain evidence="1">Intl2013</strain>
        <tissue evidence="1">Whole animal</tissue>
    </source>
</reference>
<keyword evidence="2" id="KW-1185">Reference proteome</keyword>
<comment type="caution">
    <text evidence="1">The sequence shown here is derived from an EMBL/GenBank/DDBJ whole genome shotgun (WGS) entry which is preliminary data.</text>
</comment>
<dbReference type="Proteomes" id="UP000078046">
    <property type="component" value="Unassembled WGS sequence"/>
</dbReference>
<organism evidence="1 2">
    <name type="scientific">Intoshia linei</name>
    <dbReference type="NCBI Taxonomy" id="1819745"/>
    <lineage>
        <taxon>Eukaryota</taxon>
        <taxon>Metazoa</taxon>
        <taxon>Spiralia</taxon>
        <taxon>Lophotrochozoa</taxon>
        <taxon>Mesozoa</taxon>
        <taxon>Orthonectida</taxon>
        <taxon>Rhopaluridae</taxon>
        <taxon>Intoshia</taxon>
    </lineage>
</organism>
<proteinExistence type="predicted"/>
<evidence type="ECO:0000313" key="2">
    <source>
        <dbReference type="Proteomes" id="UP000078046"/>
    </source>
</evidence>